<sequence length="80" mass="8348">MTETSAHWTPPRADTESLQQAAEAVDVAARTFAGGAEAPADGEEGARMLALRTRLQLSATTHSLAAESRKSVLALLDPSS</sequence>
<feature type="region of interest" description="Disordered" evidence="1">
    <location>
        <begin position="1"/>
        <end position="20"/>
    </location>
</feature>
<evidence type="ECO:0000313" key="2">
    <source>
        <dbReference type="EMBL" id="SUS04383.1"/>
    </source>
</evidence>
<name>A0A380TAU6_9ZZZZ</name>
<accession>A0A380TAU6</accession>
<reference evidence="2" key="1">
    <citation type="submission" date="2018-07" db="EMBL/GenBank/DDBJ databases">
        <authorList>
            <person name="Quirk P.G."/>
            <person name="Krulwich T.A."/>
        </authorList>
    </citation>
    <scope>NUCLEOTIDE SEQUENCE</scope>
</reference>
<gene>
    <name evidence="2" type="ORF">DF3PB_130014</name>
</gene>
<protein>
    <submittedName>
        <fullName evidence="2">Uncharacterized protein</fullName>
    </submittedName>
</protein>
<dbReference type="AlphaFoldDB" id="A0A380TAU6"/>
<organism evidence="2">
    <name type="scientific">metagenome</name>
    <dbReference type="NCBI Taxonomy" id="256318"/>
    <lineage>
        <taxon>unclassified sequences</taxon>
        <taxon>metagenomes</taxon>
    </lineage>
</organism>
<evidence type="ECO:0000256" key="1">
    <source>
        <dbReference type="SAM" id="MobiDB-lite"/>
    </source>
</evidence>
<dbReference type="EMBL" id="UIDG01000035">
    <property type="protein sequence ID" value="SUS04383.1"/>
    <property type="molecule type" value="Genomic_DNA"/>
</dbReference>
<proteinExistence type="predicted"/>